<keyword evidence="3" id="KW-1185">Reference proteome</keyword>
<evidence type="ECO:0000313" key="2">
    <source>
        <dbReference type="EnsemblPlants" id="PAC:32928842.CDS.1"/>
    </source>
</evidence>
<proteinExistence type="predicted"/>
<evidence type="ECO:0000313" key="1">
    <source>
        <dbReference type="EMBL" id="PNR39139.1"/>
    </source>
</evidence>
<protein>
    <submittedName>
        <fullName evidence="1 2">Uncharacterized protein</fullName>
    </submittedName>
</protein>
<dbReference type="EMBL" id="ABEU02000015">
    <property type="protein sequence ID" value="PNR39139.1"/>
    <property type="molecule type" value="Genomic_DNA"/>
</dbReference>
<name>A0A2K1JC85_PHYPA</name>
<gene>
    <name evidence="1" type="ORF">PHYPA_019417</name>
</gene>
<dbReference type="Proteomes" id="UP000006727">
    <property type="component" value="Chromosome 15"/>
</dbReference>
<sequence length="74" mass="8569">MSHSEDSMLPTVLRIDSRGTDGSLALYFLSFWQVDGESTKKNYCSDPVCRFWLFPYSRKLQAADYDMIKHLELG</sequence>
<reference evidence="1 3" key="2">
    <citation type="journal article" date="2018" name="Plant J.">
        <title>The Physcomitrella patens chromosome-scale assembly reveals moss genome structure and evolution.</title>
        <authorList>
            <person name="Lang D."/>
            <person name="Ullrich K.K."/>
            <person name="Murat F."/>
            <person name="Fuchs J."/>
            <person name="Jenkins J."/>
            <person name="Haas F.B."/>
            <person name="Piednoel M."/>
            <person name="Gundlach H."/>
            <person name="Van Bel M."/>
            <person name="Meyberg R."/>
            <person name="Vives C."/>
            <person name="Morata J."/>
            <person name="Symeonidi A."/>
            <person name="Hiss M."/>
            <person name="Muchero W."/>
            <person name="Kamisugi Y."/>
            <person name="Saleh O."/>
            <person name="Blanc G."/>
            <person name="Decker E.L."/>
            <person name="van Gessel N."/>
            <person name="Grimwood J."/>
            <person name="Hayes R.D."/>
            <person name="Graham S.W."/>
            <person name="Gunter L.E."/>
            <person name="McDaniel S.F."/>
            <person name="Hoernstein S.N.W."/>
            <person name="Larsson A."/>
            <person name="Li F.W."/>
            <person name="Perroud P.F."/>
            <person name="Phillips J."/>
            <person name="Ranjan P."/>
            <person name="Rokshar D.S."/>
            <person name="Rothfels C.J."/>
            <person name="Schneider L."/>
            <person name="Shu S."/>
            <person name="Stevenson D.W."/>
            <person name="Thummler F."/>
            <person name="Tillich M."/>
            <person name="Villarreal Aguilar J.C."/>
            <person name="Widiez T."/>
            <person name="Wong G.K."/>
            <person name="Wymore A."/>
            <person name="Zhang Y."/>
            <person name="Zimmer A.D."/>
            <person name="Quatrano R.S."/>
            <person name="Mayer K.F.X."/>
            <person name="Goodstein D."/>
            <person name="Casacuberta J.M."/>
            <person name="Vandepoele K."/>
            <person name="Reski R."/>
            <person name="Cuming A.C."/>
            <person name="Tuskan G.A."/>
            <person name="Maumus F."/>
            <person name="Salse J."/>
            <person name="Schmutz J."/>
            <person name="Rensing S.A."/>
        </authorList>
    </citation>
    <scope>NUCLEOTIDE SEQUENCE [LARGE SCALE GENOMIC DNA]</scope>
    <source>
        <strain evidence="2 3">cv. Gransden 2004</strain>
    </source>
</reference>
<dbReference type="Gramene" id="Pp3c15_6460V3.1">
    <property type="protein sequence ID" value="PAC:32928842.CDS.1"/>
    <property type="gene ID" value="Pp3c15_6460"/>
</dbReference>
<evidence type="ECO:0000313" key="3">
    <source>
        <dbReference type="Proteomes" id="UP000006727"/>
    </source>
</evidence>
<dbReference type="AlphaFoldDB" id="A0A2K1JC85"/>
<reference evidence="1 3" key="1">
    <citation type="journal article" date="2008" name="Science">
        <title>The Physcomitrella genome reveals evolutionary insights into the conquest of land by plants.</title>
        <authorList>
            <person name="Rensing S."/>
            <person name="Lang D."/>
            <person name="Zimmer A."/>
            <person name="Terry A."/>
            <person name="Salamov A."/>
            <person name="Shapiro H."/>
            <person name="Nishiyama T."/>
            <person name="Perroud P.-F."/>
            <person name="Lindquist E."/>
            <person name="Kamisugi Y."/>
            <person name="Tanahashi T."/>
            <person name="Sakakibara K."/>
            <person name="Fujita T."/>
            <person name="Oishi K."/>
            <person name="Shin-I T."/>
            <person name="Kuroki Y."/>
            <person name="Toyoda A."/>
            <person name="Suzuki Y."/>
            <person name="Hashimoto A."/>
            <person name="Yamaguchi K."/>
            <person name="Sugano A."/>
            <person name="Kohara Y."/>
            <person name="Fujiyama A."/>
            <person name="Anterola A."/>
            <person name="Aoki S."/>
            <person name="Ashton N."/>
            <person name="Barbazuk W.B."/>
            <person name="Barker E."/>
            <person name="Bennetzen J."/>
            <person name="Bezanilla M."/>
            <person name="Blankenship R."/>
            <person name="Cho S.H."/>
            <person name="Dutcher S."/>
            <person name="Estelle M."/>
            <person name="Fawcett J.A."/>
            <person name="Gundlach H."/>
            <person name="Hanada K."/>
            <person name="Heyl A."/>
            <person name="Hicks K.A."/>
            <person name="Hugh J."/>
            <person name="Lohr M."/>
            <person name="Mayer K."/>
            <person name="Melkozernov A."/>
            <person name="Murata T."/>
            <person name="Nelson D."/>
            <person name="Pils B."/>
            <person name="Prigge M."/>
            <person name="Reiss B."/>
            <person name="Renner T."/>
            <person name="Rombauts S."/>
            <person name="Rushton P."/>
            <person name="Sanderfoot A."/>
            <person name="Schween G."/>
            <person name="Shiu S.-H."/>
            <person name="Stueber K."/>
            <person name="Theodoulou F.L."/>
            <person name="Tu H."/>
            <person name="Van de Peer Y."/>
            <person name="Verrier P.J."/>
            <person name="Waters E."/>
            <person name="Wood A."/>
            <person name="Yang L."/>
            <person name="Cove D."/>
            <person name="Cuming A."/>
            <person name="Hasebe M."/>
            <person name="Lucas S."/>
            <person name="Mishler D.B."/>
            <person name="Reski R."/>
            <person name="Grigoriev I."/>
            <person name="Quatrano R.S."/>
            <person name="Boore J.L."/>
        </authorList>
    </citation>
    <scope>NUCLEOTIDE SEQUENCE [LARGE SCALE GENOMIC DNA]</scope>
    <source>
        <strain evidence="2 3">cv. Gransden 2004</strain>
    </source>
</reference>
<dbReference type="InParanoid" id="A0A2K1JC85"/>
<dbReference type="EnsemblPlants" id="Pp3c15_6460V3.1">
    <property type="protein sequence ID" value="PAC:32928842.CDS.1"/>
    <property type="gene ID" value="Pp3c15_6460"/>
</dbReference>
<accession>A0A2K1JC85</accession>
<reference evidence="2" key="3">
    <citation type="submission" date="2020-12" db="UniProtKB">
        <authorList>
            <consortium name="EnsemblPlants"/>
        </authorList>
    </citation>
    <scope>IDENTIFICATION</scope>
</reference>
<organism evidence="1">
    <name type="scientific">Physcomitrium patens</name>
    <name type="common">Spreading-leaved earth moss</name>
    <name type="synonym">Physcomitrella patens</name>
    <dbReference type="NCBI Taxonomy" id="3218"/>
    <lineage>
        <taxon>Eukaryota</taxon>
        <taxon>Viridiplantae</taxon>
        <taxon>Streptophyta</taxon>
        <taxon>Embryophyta</taxon>
        <taxon>Bryophyta</taxon>
        <taxon>Bryophytina</taxon>
        <taxon>Bryopsida</taxon>
        <taxon>Funariidae</taxon>
        <taxon>Funariales</taxon>
        <taxon>Funariaceae</taxon>
        <taxon>Physcomitrium</taxon>
    </lineage>
</organism>